<dbReference type="PRINTS" id="PR00765">
    <property type="entry name" value="CRBOXYPTASEA"/>
</dbReference>
<evidence type="ECO:0000313" key="13">
    <source>
        <dbReference type="Proteomes" id="UP000192578"/>
    </source>
</evidence>
<keyword evidence="4" id="KW-0645">Protease</keyword>
<evidence type="ECO:0000256" key="3">
    <source>
        <dbReference type="ARBA" id="ARBA00022645"/>
    </source>
</evidence>
<keyword evidence="8" id="KW-0325">Glycoprotein</keyword>
<dbReference type="SUPFAM" id="SSF53187">
    <property type="entry name" value="Zn-dependent exopeptidases"/>
    <property type="match status" value="1"/>
</dbReference>
<dbReference type="Proteomes" id="UP000192578">
    <property type="component" value="Unassembled WGS sequence"/>
</dbReference>
<dbReference type="Gene3D" id="2.60.40.1120">
    <property type="entry name" value="Carboxypeptidase-like, regulatory domain"/>
    <property type="match status" value="1"/>
</dbReference>
<dbReference type="AlphaFoldDB" id="A0A1W0WR14"/>
<dbReference type="InterPro" id="IPR008969">
    <property type="entry name" value="CarboxyPept-like_regulatory"/>
</dbReference>
<evidence type="ECO:0000256" key="6">
    <source>
        <dbReference type="ARBA" id="ARBA00022801"/>
    </source>
</evidence>
<dbReference type="SMART" id="SM00631">
    <property type="entry name" value="Zn_pept"/>
    <property type="match status" value="1"/>
</dbReference>
<comment type="cofactor">
    <cofactor evidence="1">
        <name>Zn(2+)</name>
        <dbReference type="ChEBI" id="CHEBI:29105"/>
    </cofactor>
</comment>
<sequence length="623" mass="70545">MRHWDLLRRRLLNASFTSSPRRRRTTKMLSKSYHVFVLLCWTVLWDVAWGLTVSPTATLPPPLFQYNNYLELTGELHGLHRTYPNLTRLYSLGRSERGRELWVLALTLAPEPGTERPLGRPAVKFVGNMHGNEPVGRALLIHFAHHMLQGFNVDLEITKILNTTEIHLLPTMNPDGFESAEEGTCSGTKGRYNSRGADLNRNFPDFMRKNFVRREKETKNVIKWLKNSKFVLSANFHGGAVVASYPWDNYAGFSQVPKHTLTEDHDIFYHLASTYAQRHQHMHTGLSCGDYFEGGVTNGAAWFPLTGGMQDFNYVVAGVMEITLEVSCCKFPPRSMLKHFWEENKEAMIEFVQGAQLGVKGLVLDEMDEPIPHSFVAVQGRSMEYETSDRGEYWRLLLPGNYTLRAFASGYYDEVQRVSFGDQDMPLWVEFRLKRKNQRGEFLPPQVFNELPFEFIPMTTSMATIATSTTTVRPTMKTTSIVTTTTMISSTPDPEGAQNITKPEPKETVPSSTMTTVASTETPPLVLDKEQPNTIVNGQPSNPSAIHIVYGDSGDSSVRRYLPEGPSDMQAKVISQMRSSKQSSFFEQFSAGLAPRTKYHRRVLESLFPFAVANFKLQQSKKT</sequence>
<evidence type="ECO:0000256" key="4">
    <source>
        <dbReference type="ARBA" id="ARBA00022670"/>
    </source>
</evidence>
<dbReference type="SUPFAM" id="SSF49464">
    <property type="entry name" value="Carboxypeptidase regulatory domain-like"/>
    <property type="match status" value="1"/>
</dbReference>
<dbReference type="EMBL" id="MTYJ01000058">
    <property type="protein sequence ID" value="OQV17640.1"/>
    <property type="molecule type" value="Genomic_DNA"/>
</dbReference>
<dbReference type="GO" id="GO:0008270">
    <property type="term" value="F:zinc ion binding"/>
    <property type="evidence" value="ECO:0007669"/>
    <property type="project" value="InterPro"/>
</dbReference>
<dbReference type="GO" id="GO:0016485">
    <property type="term" value="P:protein processing"/>
    <property type="evidence" value="ECO:0007669"/>
    <property type="project" value="TreeGrafter"/>
</dbReference>
<dbReference type="GO" id="GO:0006518">
    <property type="term" value="P:peptide metabolic process"/>
    <property type="evidence" value="ECO:0007669"/>
    <property type="project" value="TreeGrafter"/>
</dbReference>
<evidence type="ECO:0000256" key="9">
    <source>
        <dbReference type="PROSITE-ProRule" id="PRU01379"/>
    </source>
</evidence>
<dbReference type="PROSITE" id="PS52035">
    <property type="entry name" value="PEPTIDASE_M14"/>
    <property type="match status" value="1"/>
</dbReference>
<dbReference type="GO" id="GO:0004181">
    <property type="term" value="F:metallocarboxypeptidase activity"/>
    <property type="evidence" value="ECO:0007669"/>
    <property type="project" value="InterPro"/>
</dbReference>
<keyword evidence="7" id="KW-0862">Zinc</keyword>
<feature type="domain" description="Peptidase M14" evidence="11">
    <location>
        <begin position="65"/>
        <end position="355"/>
    </location>
</feature>
<evidence type="ECO:0000256" key="10">
    <source>
        <dbReference type="SAM" id="MobiDB-lite"/>
    </source>
</evidence>
<evidence type="ECO:0000313" key="12">
    <source>
        <dbReference type="EMBL" id="OQV17640.1"/>
    </source>
</evidence>
<accession>A0A1W0WR14</accession>
<comment type="caution">
    <text evidence="12">The sequence shown here is derived from an EMBL/GenBank/DDBJ whole genome shotgun (WGS) entry which is preliminary data.</text>
</comment>
<dbReference type="OrthoDB" id="10249045at2759"/>
<dbReference type="InterPro" id="IPR057247">
    <property type="entry name" value="CARBOXYPEPT_ZN_2"/>
</dbReference>
<dbReference type="InterPro" id="IPR000834">
    <property type="entry name" value="Peptidase_M14"/>
</dbReference>
<protein>
    <submittedName>
        <fullName evidence="12">Carboxypeptidase M</fullName>
    </submittedName>
</protein>
<organism evidence="12 13">
    <name type="scientific">Hypsibius exemplaris</name>
    <name type="common">Freshwater tardigrade</name>
    <dbReference type="NCBI Taxonomy" id="2072580"/>
    <lineage>
        <taxon>Eukaryota</taxon>
        <taxon>Metazoa</taxon>
        <taxon>Ecdysozoa</taxon>
        <taxon>Tardigrada</taxon>
        <taxon>Eutardigrada</taxon>
        <taxon>Parachela</taxon>
        <taxon>Hypsibioidea</taxon>
        <taxon>Hypsibiidae</taxon>
        <taxon>Hypsibius</taxon>
    </lineage>
</organism>
<dbReference type="Pfam" id="PF00246">
    <property type="entry name" value="Peptidase_M14"/>
    <property type="match status" value="1"/>
</dbReference>
<evidence type="ECO:0000259" key="11">
    <source>
        <dbReference type="PROSITE" id="PS52035"/>
    </source>
</evidence>
<gene>
    <name evidence="12" type="ORF">BV898_08264</name>
</gene>
<keyword evidence="6" id="KW-0378">Hydrolase</keyword>
<evidence type="ECO:0000256" key="7">
    <source>
        <dbReference type="ARBA" id="ARBA00022833"/>
    </source>
</evidence>
<proteinExistence type="inferred from homology"/>
<dbReference type="InterPro" id="IPR057246">
    <property type="entry name" value="CARBOXYPEPT_ZN_1"/>
</dbReference>
<dbReference type="Pfam" id="PF13620">
    <property type="entry name" value="CarboxypepD_reg"/>
    <property type="match status" value="1"/>
</dbReference>
<comment type="similarity">
    <text evidence="2 9">Belongs to the peptidase M14 family.</text>
</comment>
<evidence type="ECO:0000256" key="5">
    <source>
        <dbReference type="ARBA" id="ARBA00022723"/>
    </source>
</evidence>
<feature type="region of interest" description="Disordered" evidence="10">
    <location>
        <begin position="487"/>
        <end position="518"/>
    </location>
</feature>
<evidence type="ECO:0000256" key="2">
    <source>
        <dbReference type="ARBA" id="ARBA00005988"/>
    </source>
</evidence>
<keyword evidence="13" id="KW-1185">Reference proteome</keyword>
<dbReference type="PROSITE" id="PS00133">
    <property type="entry name" value="CARBOXYPEPT_ZN_2"/>
    <property type="match status" value="1"/>
</dbReference>
<dbReference type="GO" id="GO:0005615">
    <property type="term" value="C:extracellular space"/>
    <property type="evidence" value="ECO:0007669"/>
    <property type="project" value="TreeGrafter"/>
</dbReference>
<evidence type="ECO:0000256" key="1">
    <source>
        <dbReference type="ARBA" id="ARBA00001947"/>
    </source>
</evidence>
<dbReference type="FunFam" id="3.40.630.10:FF:000020">
    <property type="entry name" value="Carboxypeptidase D"/>
    <property type="match status" value="1"/>
</dbReference>
<dbReference type="CDD" id="cd11308">
    <property type="entry name" value="Peptidase_M14NE-CP-C_like"/>
    <property type="match status" value="1"/>
</dbReference>
<evidence type="ECO:0000256" key="8">
    <source>
        <dbReference type="ARBA" id="ARBA00023180"/>
    </source>
</evidence>
<dbReference type="PROSITE" id="PS00132">
    <property type="entry name" value="CARBOXYPEPT_ZN_1"/>
    <property type="match status" value="1"/>
</dbReference>
<keyword evidence="3 12" id="KW-0121">Carboxypeptidase</keyword>
<dbReference type="PANTHER" id="PTHR11532">
    <property type="entry name" value="PROTEASE M14 CARBOXYPEPTIDASE"/>
    <property type="match status" value="1"/>
</dbReference>
<name>A0A1W0WR14_HYPEX</name>
<dbReference type="PANTHER" id="PTHR11532:SF84">
    <property type="entry name" value="CARBOXYPEPTIDASE M"/>
    <property type="match status" value="1"/>
</dbReference>
<reference evidence="13" key="1">
    <citation type="submission" date="2017-01" db="EMBL/GenBank/DDBJ databases">
        <title>Comparative genomics of anhydrobiosis in the tardigrade Hypsibius dujardini.</title>
        <authorList>
            <person name="Yoshida Y."/>
            <person name="Koutsovoulos G."/>
            <person name="Laetsch D."/>
            <person name="Stevens L."/>
            <person name="Kumar S."/>
            <person name="Horikawa D."/>
            <person name="Ishino K."/>
            <person name="Komine S."/>
            <person name="Tomita M."/>
            <person name="Blaxter M."/>
            <person name="Arakawa K."/>
        </authorList>
    </citation>
    <scope>NUCLEOTIDE SEQUENCE [LARGE SCALE GENOMIC DNA]</scope>
    <source>
        <strain evidence="13">Z151</strain>
    </source>
</reference>
<feature type="active site" description="Proton donor/acceptor" evidence="9">
    <location>
        <position position="325"/>
    </location>
</feature>
<feature type="compositionally biased region" description="Polar residues" evidence="10">
    <location>
        <begin position="509"/>
        <end position="518"/>
    </location>
</feature>
<dbReference type="Gene3D" id="3.40.630.10">
    <property type="entry name" value="Zn peptidases"/>
    <property type="match status" value="1"/>
</dbReference>
<dbReference type="InterPro" id="IPR050753">
    <property type="entry name" value="Peptidase_M14_domain"/>
</dbReference>
<keyword evidence="5" id="KW-0479">Metal-binding</keyword>